<feature type="transmembrane region" description="Helical" evidence="4">
    <location>
        <begin position="67"/>
        <end position="83"/>
    </location>
</feature>
<dbReference type="Gene3D" id="3.30.565.10">
    <property type="entry name" value="Histidine kinase-like ATPase, C-terminal domain"/>
    <property type="match status" value="1"/>
</dbReference>
<feature type="domain" description="Histidine kinase" evidence="5">
    <location>
        <begin position="317"/>
        <end position="532"/>
    </location>
</feature>
<dbReference type="Pfam" id="PF02518">
    <property type="entry name" value="HATPase_c"/>
    <property type="match status" value="1"/>
</dbReference>
<dbReference type="Pfam" id="PF00512">
    <property type="entry name" value="HisKA"/>
    <property type="match status" value="1"/>
</dbReference>
<organism evidence="7 8">
    <name type="scientific">Pseudooceanicola albus</name>
    <dbReference type="NCBI Taxonomy" id="2692189"/>
    <lineage>
        <taxon>Bacteria</taxon>
        <taxon>Pseudomonadati</taxon>
        <taxon>Pseudomonadota</taxon>
        <taxon>Alphaproteobacteria</taxon>
        <taxon>Rhodobacterales</taxon>
        <taxon>Paracoccaceae</taxon>
        <taxon>Pseudooceanicola</taxon>
    </lineage>
</organism>
<gene>
    <name evidence="7" type="ORF">GR170_17050</name>
</gene>
<dbReference type="PROSITE" id="PS50109">
    <property type="entry name" value="HIS_KIN"/>
    <property type="match status" value="1"/>
</dbReference>
<proteinExistence type="predicted"/>
<dbReference type="PANTHER" id="PTHR43065:SF42">
    <property type="entry name" value="TWO-COMPONENT SENSOR PPRA"/>
    <property type="match status" value="1"/>
</dbReference>
<dbReference type="NCBIfam" id="TIGR00229">
    <property type="entry name" value="sensory_box"/>
    <property type="match status" value="1"/>
</dbReference>
<dbReference type="SMART" id="SM00387">
    <property type="entry name" value="HATPase_c"/>
    <property type="match status" value="1"/>
</dbReference>
<dbReference type="InterPro" id="IPR000014">
    <property type="entry name" value="PAS"/>
</dbReference>
<dbReference type="InterPro" id="IPR036890">
    <property type="entry name" value="HATPase_C_sf"/>
</dbReference>
<protein>
    <recommendedName>
        <fullName evidence="2">histidine kinase</fullName>
        <ecNumber evidence="2">2.7.13.3</ecNumber>
    </recommendedName>
</protein>
<keyword evidence="4" id="KW-1133">Transmembrane helix</keyword>
<dbReference type="PRINTS" id="PR00344">
    <property type="entry name" value="BCTRLSENSOR"/>
</dbReference>
<dbReference type="InterPro" id="IPR003661">
    <property type="entry name" value="HisK_dim/P_dom"/>
</dbReference>
<feature type="transmembrane region" description="Helical" evidence="4">
    <location>
        <begin position="120"/>
        <end position="137"/>
    </location>
</feature>
<dbReference type="SUPFAM" id="SSF55874">
    <property type="entry name" value="ATPase domain of HSP90 chaperone/DNA topoisomerase II/histidine kinase"/>
    <property type="match status" value="1"/>
</dbReference>
<feature type="domain" description="PAC" evidence="6">
    <location>
        <begin position="246"/>
        <end position="297"/>
    </location>
</feature>
<comment type="catalytic activity">
    <reaction evidence="1">
        <text>ATP + protein L-histidine = ADP + protein N-phospho-L-histidine.</text>
        <dbReference type="EC" id="2.7.13.3"/>
    </reaction>
</comment>
<reference evidence="7 8" key="1">
    <citation type="submission" date="2019-12" db="EMBL/GenBank/DDBJ databases">
        <authorList>
            <person name="Li M."/>
        </authorList>
    </citation>
    <scope>NUCLEOTIDE SEQUENCE [LARGE SCALE GENOMIC DNA]</scope>
    <source>
        <strain evidence="7 8">GBMRC 2024</strain>
    </source>
</reference>
<feature type="transmembrane region" description="Helical" evidence="4">
    <location>
        <begin position="44"/>
        <end position="61"/>
    </location>
</feature>
<keyword evidence="4" id="KW-0812">Transmembrane</keyword>
<dbReference type="InterPro" id="IPR000700">
    <property type="entry name" value="PAS-assoc_C"/>
</dbReference>
<evidence type="ECO:0000256" key="4">
    <source>
        <dbReference type="SAM" id="Phobius"/>
    </source>
</evidence>
<evidence type="ECO:0000256" key="1">
    <source>
        <dbReference type="ARBA" id="ARBA00000085"/>
    </source>
</evidence>
<dbReference type="SMART" id="SM00388">
    <property type="entry name" value="HisKA"/>
    <property type="match status" value="1"/>
</dbReference>
<dbReference type="PANTHER" id="PTHR43065">
    <property type="entry name" value="SENSOR HISTIDINE KINASE"/>
    <property type="match status" value="1"/>
</dbReference>
<dbReference type="GO" id="GO:0000155">
    <property type="term" value="F:phosphorelay sensor kinase activity"/>
    <property type="evidence" value="ECO:0007669"/>
    <property type="project" value="InterPro"/>
</dbReference>
<dbReference type="CDD" id="cd00082">
    <property type="entry name" value="HisKA"/>
    <property type="match status" value="1"/>
</dbReference>
<dbReference type="Gene3D" id="1.10.287.130">
    <property type="match status" value="1"/>
</dbReference>
<comment type="caution">
    <text evidence="7">The sequence shown here is derived from an EMBL/GenBank/DDBJ whole genome shotgun (WGS) entry which is preliminary data.</text>
</comment>
<keyword evidence="3" id="KW-0597">Phosphoprotein</keyword>
<dbReference type="SUPFAM" id="SSF55785">
    <property type="entry name" value="PYP-like sensor domain (PAS domain)"/>
    <property type="match status" value="1"/>
</dbReference>
<dbReference type="InterPro" id="IPR004358">
    <property type="entry name" value="Sig_transdc_His_kin-like_C"/>
</dbReference>
<dbReference type="InterPro" id="IPR036097">
    <property type="entry name" value="HisK_dim/P_sf"/>
</dbReference>
<evidence type="ECO:0000313" key="8">
    <source>
        <dbReference type="Proteomes" id="UP000477911"/>
    </source>
</evidence>
<evidence type="ECO:0000256" key="3">
    <source>
        <dbReference type="ARBA" id="ARBA00022553"/>
    </source>
</evidence>
<evidence type="ECO:0000256" key="2">
    <source>
        <dbReference type="ARBA" id="ARBA00012438"/>
    </source>
</evidence>
<sequence>MIQDGRTRPPYPAPADKTEPWEHWAVRMRQASRRDQDRPTAGRNLLYSGAALCLALGIFALDVMSPLQGAVAVLYTIVVVILARQGSRLLVLVACGVCVCLAISGYVISHGNDPLAGPTMRLAVSLVAIVLTGLLSASQISAARARRGADARYATIFDAAGFPIWETDWSPAYRLLQHDPVPGMEAVRQAAAGARVRNANLQAGRLFGYDSGAALIGQSVSMHFAAGAEAAQAALYRGLRAGLSPVEVEAQFVTRAGETVEAVLRASLPPDSRDWSRVLVTAIDVTERNRAQRRLAQSHAELAHISRVTTLGEIAASIAHEVNQPLAAVITYAKSGRRWLAREAPDAAEVRDCLDQIAHNGSRAAGVIAGIRGLARKSDPQPAPISLEDVFAETSAMLAPEMRATGTTVRASLPRDLPRVLADRVQIQQVMMNLLLNASQAMAATPLGQRRIDVSAFTDGHFVEMVIRDHGGGLGGRDPEALFRPFFTTKPEGMGMGLTICRSILEQHGGTLVAEAVPQGGLAMRFRLPESDSREGPTP</sequence>
<dbReference type="Proteomes" id="UP000477911">
    <property type="component" value="Unassembled WGS sequence"/>
</dbReference>
<dbReference type="InterPro" id="IPR035965">
    <property type="entry name" value="PAS-like_dom_sf"/>
</dbReference>
<keyword evidence="8" id="KW-1185">Reference proteome</keyword>
<dbReference type="InterPro" id="IPR005467">
    <property type="entry name" value="His_kinase_dom"/>
</dbReference>
<dbReference type="PROSITE" id="PS50113">
    <property type="entry name" value="PAC"/>
    <property type="match status" value="1"/>
</dbReference>
<evidence type="ECO:0000259" key="5">
    <source>
        <dbReference type="PROSITE" id="PS50109"/>
    </source>
</evidence>
<evidence type="ECO:0000259" key="6">
    <source>
        <dbReference type="PROSITE" id="PS50113"/>
    </source>
</evidence>
<dbReference type="SUPFAM" id="SSF47384">
    <property type="entry name" value="Homodimeric domain of signal transducing histidine kinase"/>
    <property type="match status" value="1"/>
</dbReference>
<keyword evidence="4" id="KW-0472">Membrane</keyword>
<dbReference type="AlphaFoldDB" id="A0A6L7G792"/>
<dbReference type="EC" id="2.7.13.3" evidence="2"/>
<name>A0A6L7G792_9RHOB</name>
<evidence type="ECO:0000313" key="7">
    <source>
        <dbReference type="EMBL" id="MXN19542.1"/>
    </source>
</evidence>
<dbReference type="InterPro" id="IPR003594">
    <property type="entry name" value="HATPase_dom"/>
</dbReference>
<feature type="transmembrane region" description="Helical" evidence="4">
    <location>
        <begin position="90"/>
        <end position="108"/>
    </location>
</feature>
<dbReference type="Gene3D" id="3.30.450.20">
    <property type="entry name" value="PAS domain"/>
    <property type="match status" value="1"/>
</dbReference>
<accession>A0A6L7G792</accession>
<dbReference type="EMBL" id="WUMU01000019">
    <property type="protein sequence ID" value="MXN19542.1"/>
    <property type="molecule type" value="Genomic_DNA"/>
</dbReference>